<feature type="coiled-coil region" evidence="1">
    <location>
        <begin position="8"/>
        <end position="93"/>
    </location>
</feature>
<dbReference type="WBParaSite" id="jg21278">
    <property type="protein sequence ID" value="jg21278"/>
    <property type="gene ID" value="jg21278"/>
</dbReference>
<evidence type="ECO:0000256" key="1">
    <source>
        <dbReference type="SAM" id="Coils"/>
    </source>
</evidence>
<organism evidence="2 3">
    <name type="scientific">Ditylenchus dipsaci</name>
    <dbReference type="NCBI Taxonomy" id="166011"/>
    <lineage>
        <taxon>Eukaryota</taxon>
        <taxon>Metazoa</taxon>
        <taxon>Ecdysozoa</taxon>
        <taxon>Nematoda</taxon>
        <taxon>Chromadorea</taxon>
        <taxon>Rhabditida</taxon>
        <taxon>Tylenchina</taxon>
        <taxon>Tylenchomorpha</taxon>
        <taxon>Sphaerularioidea</taxon>
        <taxon>Anguinidae</taxon>
        <taxon>Anguininae</taxon>
        <taxon>Ditylenchus</taxon>
    </lineage>
</organism>
<sequence>MANDLPELEAADLRYREALALVKDAKNAANDAKAEAEDAVAKEELESRFLTQLEKNLGAANYEKAKSKLEKAQRAAEEAKHLLNQSSEKLENQPASLQLKLIKALAHLKIAKKEEEGAYMSAINTNIKATRQDLDRSDRIIQSAKEKSELI</sequence>
<protein>
    <submittedName>
        <fullName evidence="3">Uncharacterized protein</fullName>
    </submittedName>
</protein>
<keyword evidence="2" id="KW-1185">Reference proteome</keyword>
<proteinExistence type="predicted"/>
<keyword evidence="1" id="KW-0175">Coiled coil</keyword>
<reference evidence="3" key="1">
    <citation type="submission" date="2022-11" db="UniProtKB">
        <authorList>
            <consortium name="WormBaseParasite"/>
        </authorList>
    </citation>
    <scope>IDENTIFICATION</scope>
</reference>
<evidence type="ECO:0000313" key="2">
    <source>
        <dbReference type="Proteomes" id="UP000887574"/>
    </source>
</evidence>
<accession>A0A915DND3</accession>
<evidence type="ECO:0000313" key="3">
    <source>
        <dbReference type="WBParaSite" id="jg21278"/>
    </source>
</evidence>
<name>A0A915DND3_9BILA</name>
<dbReference type="AlphaFoldDB" id="A0A915DND3"/>
<dbReference type="Proteomes" id="UP000887574">
    <property type="component" value="Unplaced"/>
</dbReference>